<comment type="similarity">
    <text evidence="3 11">Belongs to the membrane-bound acyltransferase family. Sterol o-acyltransferase subfamily.</text>
</comment>
<evidence type="ECO:0000256" key="9">
    <source>
        <dbReference type="ARBA" id="ARBA00023315"/>
    </source>
</evidence>
<sequence>MVQMETAKASRRSPRIITDSEDEQEARKPPPYPPMGTKADAIPEEEHKGHQEAYQHTYPIHTSVKASALSKEAPPGNYSGFLRLGMLVLAASNLRLIIENYQKYGLLIRVPTAYLTYTDDYYYFLLAWLCVPVSIVTSFTVEKVMAQLALGHKKALRDAKGLQTHQYDICNTLAAVVHFVHLTFLILFPSMVVYRYIYNPLFGIVMLMTVVILFLKLTSYALVNRDLRDCYLKSKSVTSYTIAYPTNIAVRNLLYFWWAPTLCYQPSYPSTKSFNRMFFLKRVGECIICLVAMFILAEQYAKPTLENSLQALDQLDLVRVAERVLKLSTISVVIWLLMFYAMFHSSLNALSEILRFGDRTFYLAWWNSGNVATYWRLWNRPVYLWFKRHVYLPLVSRGVPPKVASFGVFLISAILHEYLVGVPTHAITGFAFFGMLGQIPLIALTAPLEKWRGKGTGLGNTIFWITFCVVGQPTIALLYYYQWSVRYRSQPQ</sequence>
<evidence type="ECO:0000313" key="15">
    <source>
        <dbReference type="EMBL" id="OZJ04435.1"/>
    </source>
</evidence>
<dbReference type="Proteomes" id="UP000242875">
    <property type="component" value="Unassembled WGS sequence"/>
</dbReference>
<organism evidence="15 16">
    <name type="scientific">Bifiguratus adelaidae</name>
    <dbReference type="NCBI Taxonomy" id="1938954"/>
    <lineage>
        <taxon>Eukaryota</taxon>
        <taxon>Fungi</taxon>
        <taxon>Fungi incertae sedis</taxon>
        <taxon>Mucoromycota</taxon>
        <taxon>Mucoromycotina</taxon>
        <taxon>Endogonomycetes</taxon>
        <taxon>Endogonales</taxon>
        <taxon>Endogonales incertae sedis</taxon>
        <taxon>Bifiguratus</taxon>
    </lineage>
</organism>
<keyword evidence="8 11" id="KW-0472">Membrane</keyword>
<evidence type="ECO:0000256" key="8">
    <source>
        <dbReference type="ARBA" id="ARBA00023136"/>
    </source>
</evidence>
<keyword evidence="9 11" id="KW-0012">Acyltransferase</keyword>
<feature type="transmembrane region" description="Helical" evidence="14">
    <location>
        <begin position="121"/>
        <end position="146"/>
    </location>
</feature>
<comment type="function">
    <text evidence="10">Sterol O-acyltransferase that catalyzes the formation of stery esters.</text>
</comment>
<evidence type="ECO:0000256" key="10">
    <source>
        <dbReference type="ARBA" id="ARBA00023568"/>
    </source>
</evidence>
<feature type="transmembrane region" description="Helical" evidence="14">
    <location>
        <begin position="426"/>
        <end position="446"/>
    </location>
</feature>
<feature type="transmembrane region" description="Helical" evidence="14">
    <location>
        <begin position="399"/>
        <end position="420"/>
    </location>
</feature>
<evidence type="ECO:0000256" key="13">
    <source>
        <dbReference type="SAM" id="MobiDB-lite"/>
    </source>
</evidence>
<dbReference type="GO" id="GO:0005789">
    <property type="term" value="C:endoplasmic reticulum membrane"/>
    <property type="evidence" value="ECO:0007669"/>
    <property type="project" value="UniProtKB-SubCell"/>
</dbReference>
<dbReference type="EMBL" id="MVBO01000041">
    <property type="protein sequence ID" value="OZJ04435.1"/>
    <property type="molecule type" value="Genomic_DNA"/>
</dbReference>
<evidence type="ECO:0000256" key="12">
    <source>
        <dbReference type="PIRSR" id="PIRSR000439-1"/>
    </source>
</evidence>
<evidence type="ECO:0000256" key="11">
    <source>
        <dbReference type="PIRNR" id="PIRNR000439"/>
    </source>
</evidence>
<protein>
    <recommendedName>
        <fullName evidence="11">O-acyltransferase</fullName>
    </recommendedName>
</protein>
<dbReference type="InterPro" id="IPR004299">
    <property type="entry name" value="MBOAT_fam"/>
</dbReference>
<dbReference type="InterPro" id="IPR014371">
    <property type="entry name" value="Oat_ACAT_DAG_ARE"/>
</dbReference>
<accession>A0A261Y1E5</accession>
<evidence type="ECO:0000256" key="3">
    <source>
        <dbReference type="ARBA" id="ARBA00009010"/>
    </source>
</evidence>
<feature type="transmembrane region" description="Helical" evidence="14">
    <location>
        <begin position="458"/>
        <end position="481"/>
    </location>
</feature>
<dbReference type="AlphaFoldDB" id="A0A261Y1E5"/>
<evidence type="ECO:0000313" key="16">
    <source>
        <dbReference type="Proteomes" id="UP000242875"/>
    </source>
</evidence>
<evidence type="ECO:0000256" key="7">
    <source>
        <dbReference type="ARBA" id="ARBA00022989"/>
    </source>
</evidence>
<proteinExistence type="inferred from homology"/>
<feature type="region of interest" description="Disordered" evidence="13">
    <location>
        <begin position="1"/>
        <end position="52"/>
    </location>
</feature>
<dbReference type="PANTHER" id="PTHR10408:SF7">
    <property type="entry name" value="DIACYLGLYCEROL O-ACYLTRANSFERASE 1"/>
    <property type="match status" value="1"/>
</dbReference>
<dbReference type="GO" id="GO:0004144">
    <property type="term" value="F:diacylglycerol O-acyltransferase activity"/>
    <property type="evidence" value="ECO:0007669"/>
    <property type="project" value="TreeGrafter"/>
</dbReference>
<feature type="transmembrane region" description="Helical" evidence="14">
    <location>
        <begin position="362"/>
        <end position="378"/>
    </location>
</feature>
<dbReference type="OrthoDB" id="10039049at2759"/>
<dbReference type="PANTHER" id="PTHR10408">
    <property type="entry name" value="STEROL O-ACYLTRANSFERASE"/>
    <property type="match status" value="1"/>
</dbReference>
<feature type="transmembrane region" description="Helical" evidence="14">
    <location>
        <begin position="278"/>
        <end position="297"/>
    </location>
</feature>
<comment type="pathway">
    <text evidence="2">Lipid metabolism.</text>
</comment>
<evidence type="ECO:0000256" key="14">
    <source>
        <dbReference type="SAM" id="Phobius"/>
    </source>
</evidence>
<feature type="active site" evidence="12">
    <location>
        <position position="416"/>
    </location>
</feature>
<evidence type="ECO:0000256" key="1">
    <source>
        <dbReference type="ARBA" id="ARBA00004477"/>
    </source>
</evidence>
<comment type="caution">
    <text evidence="15">The sequence shown here is derived from an EMBL/GenBank/DDBJ whole genome shotgun (WGS) entry which is preliminary data.</text>
</comment>
<feature type="transmembrane region" description="Helical" evidence="14">
    <location>
        <begin position="196"/>
        <end position="217"/>
    </location>
</feature>
<feature type="transmembrane region" description="Helical" evidence="14">
    <location>
        <begin position="167"/>
        <end position="190"/>
    </location>
</feature>
<evidence type="ECO:0000256" key="5">
    <source>
        <dbReference type="ARBA" id="ARBA00022692"/>
    </source>
</evidence>
<dbReference type="Pfam" id="PF03062">
    <property type="entry name" value="MBOAT"/>
    <property type="match status" value="1"/>
</dbReference>
<name>A0A261Y1E5_9FUNG</name>
<gene>
    <name evidence="15" type="ORF">BZG36_02908</name>
</gene>
<keyword evidence="4 11" id="KW-0808">Transferase</keyword>
<keyword evidence="7 14" id="KW-1133">Transmembrane helix</keyword>
<evidence type="ECO:0000256" key="6">
    <source>
        <dbReference type="ARBA" id="ARBA00022824"/>
    </source>
</evidence>
<evidence type="ECO:0000256" key="2">
    <source>
        <dbReference type="ARBA" id="ARBA00005189"/>
    </source>
</evidence>
<dbReference type="PIRSF" id="PIRSF000439">
    <property type="entry name" value="Oat_ACAT_DAG_ARE"/>
    <property type="match status" value="1"/>
</dbReference>
<dbReference type="GO" id="GO:0019432">
    <property type="term" value="P:triglyceride biosynthetic process"/>
    <property type="evidence" value="ECO:0007669"/>
    <property type="project" value="TreeGrafter"/>
</dbReference>
<feature type="transmembrane region" description="Helical" evidence="14">
    <location>
        <begin position="237"/>
        <end position="258"/>
    </location>
</feature>
<keyword evidence="6 11" id="KW-0256">Endoplasmic reticulum</keyword>
<keyword evidence="16" id="KW-1185">Reference proteome</keyword>
<reference evidence="15 16" key="1">
    <citation type="journal article" date="2017" name="Mycologia">
        <title>Bifiguratus adelaidae, gen. et sp. nov., a new member of Mucoromycotina in endophytic and soil-dwelling habitats.</title>
        <authorList>
            <person name="Torres-Cruz T.J."/>
            <person name="Billingsley Tobias T.L."/>
            <person name="Almatruk M."/>
            <person name="Hesse C."/>
            <person name="Kuske C.R."/>
            <person name="Desiro A."/>
            <person name="Benucci G.M."/>
            <person name="Bonito G."/>
            <person name="Stajich J.E."/>
            <person name="Dunlap C."/>
            <person name="Arnold A.E."/>
            <person name="Porras-Alfaro A."/>
        </authorList>
    </citation>
    <scope>NUCLEOTIDE SEQUENCE [LARGE SCALE GENOMIC DNA]</scope>
    <source>
        <strain evidence="15 16">AZ0501</strain>
    </source>
</reference>
<evidence type="ECO:0000256" key="4">
    <source>
        <dbReference type="ARBA" id="ARBA00022679"/>
    </source>
</evidence>
<comment type="subcellular location">
    <subcellularLocation>
        <location evidence="1 11">Endoplasmic reticulum membrane</location>
        <topology evidence="1 11">Multi-pass membrane protein</topology>
    </subcellularLocation>
</comment>
<keyword evidence="5 14" id="KW-0812">Transmembrane</keyword>